<evidence type="ECO:0000259" key="2">
    <source>
        <dbReference type="Pfam" id="PF04717"/>
    </source>
</evidence>
<dbReference type="InterPro" id="IPR037026">
    <property type="entry name" value="Vgr_OB-fold_dom_sf"/>
</dbReference>
<organism evidence="3 4">
    <name type="scientific">Allocatelliglobosispora scoriae</name>
    <dbReference type="NCBI Taxonomy" id="643052"/>
    <lineage>
        <taxon>Bacteria</taxon>
        <taxon>Bacillati</taxon>
        <taxon>Actinomycetota</taxon>
        <taxon>Actinomycetes</taxon>
        <taxon>Micromonosporales</taxon>
        <taxon>Micromonosporaceae</taxon>
        <taxon>Allocatelliglobosispora</taxon>
    </lineage>
</organism>
<feature type="domain" description="Gp5/Type VI secretion system Vgr protein OB-fold" evidence="2">
    <location>
        <begin position="376"/>
        <end position="450"/>
    </location>
</feature>
<comment type="caution">
    <text evidence="3">The sequence shown here is derived from an EMBL/GenBank/DDBJ whole genome shotgun (WGS) entry which is preliminary data.</text>
</comment>
<feature type="region of interest" description="Disordered" evidence="1">
    <location>
        <begin position="183"/>
        <end position="203"/>
    </location>
</feature>
<accession>A0A841BJU7</accession>
<dbReference type="Gene3D" id="2.40.50.230">
    <property type="entry name" value="Gp5 N-terminal domain"/>
    <property type="match status" value="1"/>
</dbReference>
<dbReference type="Pfam" id="PF05954">
    <property type="entry name" value="Phage_GPD"/>
    <property type="match status" value="1"/>
</dbReference>
<dbReference type="InterPro" id="IPR006531">
    <property type="entry name" value="Gp5/Vgr_OB"/>
</dbReference>
<evidence type="ECO:0000313" key="3">
    <source>
        <dbReference type="EMBL" id="MBB5867915.1"/>
    </source>
</evidence>
<dbReference type="AlphaFoldDB" id="A0A841BJU7"/>
<dbReference type="EMBL" id="JACHMN010000002">
    <property type="protein sequence ID" value="MBB5867915.1"/>
    <property type="molecule type" value="Genomic_DNA"/>
</dbReference>
<dbReference type="Proteomes" id="UP000587527">
    <property type="component" value="Unassembled WGS sequence"/>
</dbReference>
<dbReference type="RefSeq" id="WP_184833440.1">
    <property type="nucleotide sequence ID" value="NZ_JACHMN010000002.1"/>
</dbReference>
<keyword evidence="4" id="KW-1185">Reference proteome</keyword>
<name>A0A841BJU7_9ACTN</name>
<evidence type="ECO:0000256" key="1">
    <source>
        <dbReference type="SAM" id="MobiDB-lite"/>
    </source>
</evidence>
<evidence type="ECO:0000313" key="4">
    <source>
        <dbReference type="Proteomes" id="UP000587527"/>
    </source>
</evidence>
<dbReference type="SUPFAM" id="SSF69255">
    <property type="entry name" value="gp5 N-terminal domain-like"/>
    <property type="match status" value="1"/>
</dbReference>
<reference evidence="3 4" key="1">
    <citation type="submission" date="2020-08" db="EMBL/GenBank/DDBJ databases">
        <title>Sequencing the genomes of 1000 actinobacteria strains.</title>
        <authorList>
            <person name="Klenk H.-P."/>
        </authorList>
    </citation>
    <scope>NUCLEOTIDE SEQUENCE [LARGE SCALE GENOMIC DNA]</scope>
    <source>
        <strain evidence="3 4">DSM 45362</strain>
    </source>
</reference>
<dbReference type="SUPFAM" id="SSF69279">
    <property type="entry name" value="Phage tail proteins"/>
    <property type="match status" value="1"/>
</dbReference>
<protein>
    <submittedName>
        <fullName evidence="3">Phage protein D</fullName>
    </submittedName>
</protein>
<dbReference type="Pfam" id="PF04717">
    <property type="entry name" value="Phage_base_V"/>
    <property type="match status" value="1"/>
</dbReference>
<dbReference type="InterPro" id="IPR047702">
    <property type="entry name" value="VgrG-rel"/>
</dbReference>
<gene>
    <name evidence="3" type="ORF">F4553_001294</name>
</gene>
<sequence length="570" mass="59696">MAQQHSSQQFLIEVDGNPLAPEIAGALTSVVVEDNLYVPDSFELVFADPGRQALAAGKLTFGAKVKVSVQPSGEAAPVPLLVGEITAVAMDTDGAGTRTVASGYDLSHRLFIGRRCETHADVSYADVVRVVARRAGLKEGVIDATRPIHQRVAQDNTTDWQFLQRLAREVGFELSVTEDSLNFRKPTQASQGPEPGTLDSTGPLQLRLGDELLRIHARISAAEQVSEVEVRGWDPGTKRPLVAVAPAATTAASNGADPREIAGRFGGHRLVLTDPPFRTQTEVETAAKAAADQVAGACAELSGVSRGNPRLRAGTAVSIGLAGAPFDGRYTLTRSRHRYDGTDGYTVGFNASGRQDRSLLALTNGAAGGAGGGGVVPGTVTDVADPDKLGRVKVTFPWLAENYASDWLRVVSAGAGGNRGTVVLPEVDDEVLVAFEQGDLRHGYVLGGLYNGVDQPSLGDDLIDATTGAVRRRGFVSRRGHALVFLDDPADSGVALLAEEGRLRISLHGTERRIRITADGAVEISGADVTVKASGDATISAGGQLRLQGAAVKVEASGPVEVTGSMIKLN</sequence>
<dbReference type="NCBIfam" id="NF033848">
    <property type="entry name" value="VgrG_rel"/>
    <property type="match status" value="1"/>
</dbReference>
<proteinExistence type="predicted"/>